<dbReference type="InterPro" id="IPR036942">
    <property type="entry name" value="Beta-barrel_TonB_sf"/>
</dbReference>
<keyword evidence="7 16" id="KW-0732">Signal</keyword>
<evidence type="ECO:0000256" key="7">
    <source>
        <dbReference type="ARBA" id="ARBA00022729"/>
    </source>
</evidence>
<keyword evidence="3 14" id="KW-0813">Transport</keyword>
<dbReference type="STRING" id="344882.ABB29_14555"/>
<evidence type="ECO:0000256" key="6">
    <source>
        <dbReference type="ARBA" id="ARBA00022692"/>
    </source>
</evidence>
<reference evidence="19 20" key="1">
    <citation type="submission" date="2015-05" db="EMBL/GenBank/DDBJ databases">
        <title>Genome sequencing and analysis of members of genus Stenotrophomonas.</title>
        <authorList>
            <person name="Patil P.P."/>
            <person name="Midha S."/>
            <person name="Patil P.B."/>
        </authorList>
    </citation>
    <scope>NUCLEOTIDE SEQUENCE [LARGE SCALE GENOMIC DNA]</scope>
    <source>
        <strain evidence="19 20">DSM 21858</strain>
    </source>
</reference>
<dbReference type="Pfam" id="PF00593">
    <property type="entry name" value="TonB_dep_Rec_b-barrel"/>
    <property type="match status" value="1"/>
</dbReference>
<keyword evidence="11 14" id="KW-0472">Membrane</keyword>
<dbReference type="InterPro" id="IPR010105">
    <property type="entry name" value="TonB_sidphr_rcpt"/>
</dbReference>
<evidence type="ECO:0000256" key="5">
    <source>
        <dbReference type="ARBA" id="ARBA00022496"/>
    </source>
</evidence>
<proteinExistence type="inferred from homology"/>
<dbReference type="OrthoDB" id="9790771at2"/>
<dbReference type="NCBIfam" id="TIGR01783">
    <property type="entry name" value="TonB-siderophor"/>
    <property type="match status" value="1"/>
</dbReference>
<keyword evidence="12 19" id="KW-0675">Receptor</keyword>
<dbReference type="PATRIC" id="fig|344882.3.peg.1298"/>
<keyword evidence="6 14" id="KW-0812">Transmembrane</keyword>
<evidence type="ECO:0000256" key="9">
    <source>
        <dbReference type="ARBA" id="ARBA00023065"/>
    </source>
</evidence>
<evidence type="ECO:0000256" key="10">
    <source>
        <dbReference type="ARBA" id="ARBA00023077"/>
    </source>
</evidence>
<keyword evidence="5" id="KW-0410">Iron transport</keyword>
<dbReference type="RefSeq" id="WP_057660334.1">
    <property type="nucleotide sequence ID" value="NZ_LDJL01000017.1"/>
</dbReference>
<feature type="domain" description="TonB-dependent receptor-like beta-barrel" evidence="17">
    <location>
        <begin position="278"/>
        <end position="730"/>
    </location>
</feature>
<dbReference type="EMBL" id="LDJL01000017">
    <property type="protein sequence ID" value="KRG67998.1"/>
    <property type="molecule type" value="Genomic_DNA"/>
</dbReference>
<dbReference type="Gene3D" id="2.40.170.20">
    <property type="entry name" value="TonB-dependent receptor, beta-barrel domain"/>
    <property type="match status" value="1"/>
</dbReference>
<organism evidence="19 20">
    <name type="scientific">Pseudoxanthomonas dokdonensis</name>
    <dbReference type="NCBI Taxonomy" id="344882"/>
    <lineage>
        <taxon>Bacteria</taxon>
        <taxon>Pseudomonadati</taxon>
        <taxon>Pseudomonadota</taxon>
        <taxon>Gammaproteobacteria</taxon>
        <taxon>Lysobacterales</taxon>
        <taxon>Lysobacteraceae</taxon>
        <taxon>Pseudoxanthomonas</taxon>
    </lineage>
</organism>
<dbReference type="PANTHER" id="PTHR32552:SF89">
    <property type="entry name" value="CATECHOLATE SIDEROPHORE RECEPTOR FIU"/>
    <property type="match status" value="1"/>
</dbReference>
<keyword evidence="10 15" id="KW-0798">TonB box</keyword>
<dbReference type="GO" id="GO:0038023">
    <property type="term" value="F:signaling receptor activity"/>
    <property type="evidence" value="ECO:0007669"/>
    <property type="project" value="InterPro"/>
</dbReference>
<keyword evidence="9" id="KW-0406">Ion transport</keyword>
<evidence type="ECO:0000256" key="1">
    <source>
        <dbReference type="ARBA" id="ARBA00004571"/>
    </source>
</evidence>
<feature type="domain" description="TonB-dependent receptor plug" evidence="18">
    <location>
        <begin position="69"/>
        <end position="169"/>
    </location>
</feature>
<comment type="caution">
    <text evidence="19">The sequence shown here is derived from an EMBL/GenBank/DDBJ whole genome shotgun (WGS) entry which is preliminary data.</text>
</comment>
<dbReference type="PROSITE" id="PS52016">
    <property type="entry name" value="TONB_DEPENDENT_REC_3"/>
    <property type="match status" value="1"/>
</dbReference>
<feature type="chain" id="PRO_5006394469" evidence="16">
    <location>
        <begin position="34"/>
        <end position="762"/>
    </location>
</feature>
<evidence type="ECO:0000256" key="4">
    <source>
        <dbReference type="ARBA" id="ARBA00022452"/>
    </source>
</evidence>
<gene>
    <name evidence="19" type="ORF">ABB29_14555</name>
</gene>
<keyword evidence="13 14" id="KW-0998">Cell outer membrane</keyword>
<dbReference type="Gene3D" id="2.170.130.10">
    <property type="entry name" value="TonB-dependent receptor, plug domain"/>
    <property type="match status" value="1"/>
</dbReference>
<evidence type="ECO:0000256" key="3">
    <source>
        <dbReference type="ARBA" id="ARBA00022448"/>
    </source>
</evidence>
<comment type="subcellular location">
    <subcellularLocation>
        <location evidence="1 14">Cell outer membrane</location>
        <topology evidence="1 14">Multi-pass membrane protein</topology>
    </subcellularLocation>
</comment>
<dbReference type="AlphaFoldDB" id="A0A0R0CQ45"/>
<dbReference type="InterPro" id="IPR039426">
    <property type="entry name" value="TonB-dep_rcpt-like"/>
</dbReference>
<dbReference type="Pfam" id="PF07715">
    <property type="entry name" value="Plug"/>
    <property type="match status" value="1"/>
</dbReference>
<dbReference type="FunFam" id="2.170.130.10:FF:000001">
    <property type="entry name" value="Catecholate siderophore TonB-dependent receptor"/>
    <property type="match status" value="1"/>
</dbReference>
<evidence type="ECO:0000259" key="18">
    <source>
        <dbReference type="Pfam" id="PF07715"/>
    </source>
</evidence>
<dbReference type="PANTHER" id="PTHR32552">
    <property type="entry name" value="FERRICHROME IRON RECEPTOR-RELATED"/>
    <property type="match status" value="1"/>
</dbReference>
<dbReference type="CDD" id="cd01347">
    <property type="entry name" value="ligand_gated_channel"/>
    <property type="match status" value="1"/>
</dbReference>
<evidence type="ECO:0000259" key="17">
    <source>
        <dbReference type="Pfam" id="PF00593"/>
    </source>
</evidence>
<keyword evidence="20" id="KW-1185">Reference proteome</keyword>
<evidence type="ECO:0000256" key="8">
    <source>
        <dbReference type="ARBA" id="ARBA00023004"/>
    </source>
</evidence>
<keyword evidence="4 14" id="KW-1134">Transmembrane beta strand</keyword>
<dbReference type="GO" id="GO:0009279">
    <property type="term" value="C:cell outer membrane"/>
    <property type="evidence" value="ECO:0007669"/>
    <property type="project" value="UniProtKB-SubCell"/>
</dbReference>
<evidence type="ECO:0000256" key="2">
    <source>
        <dbReference type="ARBA" id="ARBA00009810"/>
    </source>
</evidence>
<dbReference type="SUPFAM" id="SSF56935">
    <property type="entry name" value="Porins"/>
    <property type="match status" value="1"/>
</dbReference>
<protein>
    <submittedName>
        <fullName evidence="19">Catecholate siderophore receptor Fiu</fullName>
    </submittedName>
</protein>
<dbReference type="InterPro" id="IPR037066">
    <property type="entry name" value="Plug_dom_sf"/>
</dbReference>
<accession>A0A0R0CQ45</accession>
<evidence type="ECO:0000313" key="20">
    <source>
        <dbReference type="Proteomes" id="UP000052052"/>
    </source>
</evidence>
<dbReference type="GO" id="GO:0015891">
    <property type="term" value="P:siderophore transport"/>
    <property type="evidence" value="ECO:0007669"/>
    <property type="project" value="InterPro"/>
</dbReference>
<evidence type="ECO:0000256" key="16">
    <source>
        <dbReference type="SAM" id="SignalP"/>
    </source>
</evidence>
<keyword evidence="8" id="KW-0408">Iron</keyword>
<sequence length="762" mass="82635">MSLIKSRKHASSGLATASLLTGLALALPTVAQANDDANTDATTLPQLQVKGVNGYGAERLSSPKFTRSLLDTTQTINVFSSELFNQQGATTLTEVLRNSPGVGTFYAGENGNTTTGDSIYMRGFDASSSIFVDGVRDLGSISRDVFNIEQVEVTKGPSGPDNGRTSPTGAINMVSKQPQLRNHSSAGVSVGSDDQKRVTADWNQTLGAQTGSAFRLNAMWQDSDVPGRDVVNNKRWGIAPSLAFGLDGATRFYINLLHVDQDNVPDGAVPTIGLPGYTSPDPAYPQIGEAPRVDSSNFYGTLSDYDDVTADMATLRLEHDFNERLRLHNITRWGKTRQDYMLTAYRLNAPTIPDPDDIDSWTFARSLPTFKNQQNTIITNQFNITALFDTGRVEHSLSSGVELTREKLETTGMAALDGSTWPDVNLYHPDPDVSGLVWGPTGAHSEGQTDTASIYAFDTMKFNEFFELNAGLRLERYETEYRSTVACGGRGAPTCGTLPAGTIVPGVDADDSDTLFNWKVGALFKPSRDVSVYANYAISLQPPGGSSLELSSSANNANNPNFDPQEARTAEIGSKWNLLGEKLLLSTAIYRTELTNEIVQDPIDALYYQTGRKRVQGIEISAVGRLTDNWSLSTGYTTMDARVVEGSTITADGTNQLTYTPDKAFTAWTTYAFPSGLTVGGGARYSGPMKRGSDGAIGTPAYTEDYWVLDAVVSYAFSSNFDLRLNAYNLLDEDYVASINKSGYRYNPGAPRSLLLTADFRF</sequence>
<evidence type="ECO:0000256" key="14">
    <source>
        <dbReference type="PROSITE-ProRule" id="PRU01360"/>
    </source>
</evidence>
<evidence type="ECO:0000313" key="19">
    <source>
        <dbReference type="EMBL" id="KRG67998.1"/>
    </source>
</evidence>
<evidence type="ECO:0000256" key="11">
    <source>
        <dbReference type="ARBA" id="ARBA00023136"/>
    </source>
</evidence>
<evidence type="ECO:0000256" key="13">
    <source>
        <dbReference type="ARBA" id="ARBA00023237"/>
    </source>
</evidence>
<name>A0A0R0CQ45_9GAMM</name>
<evidence type="ECO:0000256" key="12">
    <source>
        <dbReference type="ARBA" id="ARBA00023170"/>
    </source>
</evidence>
<comment type="similarity">
    <text evidence="2 14 15">Belongs to the TonB-dependent receptor family.</text>
</comment>
<dbReference type="GO" id="GO:0015344">
    <property type="term" value="F:siderophore uptake transmembrane transporter activity"/>
    <property type="evidence" value="ECO:0007669"/>
    <property type="project" value="TreeGrafter"/>
</dbReference>
<dbReference type="InterPro" id="IPR012910">
    <property type="entry name" value="Plug_dom"/>
</dbReference>
<evidence type="ECO:0000256" key="15">
    <source>
        <dbReference type="RuleBase" id="RU003357"/>
    </source>
</evidence>
<dbReference type="InterPro" id="IPR000531">
    <property type="entry name" value="Beta-barrel_TonB"/>
</dbReference>
<dbReference type="NCBIfam" id="NF007349">
    <property type="entry name" value="PRK09840.1"/>
    <property type="match status" value="1"/>
</dbReference>
<dbReference type="Proteomes" id="UP000052052">
    <property type="component" value="Unassembled WGS sequence"/>
</dbReference>
<feature type="signal peptide" evidence="16">
    <location>
        <begin position="1"/>
        <end position="33"/>
    </location>
</feature>